<accession>A0ABY4SNE3</accession>
<evidence type="ECO:0000256" key="1">
    <source>
        <dbReference type="SAM" id="SignalP"/>
    </source>
</evidence>
<dbReference type="PROSITE" id="PS51257">
    <property type="entry name" value="PROKAR_LIPOPROTEIN"/>
    <property type="match status" value="1"/>
</dbReference>
<dbReference type="RefSeq" id="WP_249751400.1">
    <property type="nucleotide sequence ID" value="NZ_CP097298.1"/>
</dbReference>
<dbReference type="EMBL" id="CP097649">
    <property type="protein sequence ID" value="URI15763.1"/>
    <property type="molecule type" value="Genomic_DNA"/>
</dbReference>
<protein>
    <submittedName>
        <fullName evidence="2">DUF6491 family protein</fullName>
    </submittedName>
</protein>
<name>A0ABY4SNE3_9CAUL</name>
<organism evidence="2 3">
    <name type="scientific">Brevundimonas albigilva</name>
    <dbReference type="NCBI Taxonomy" id="1312364"/>
    <lineage>
        <taxon>Bacteria</taxon>
        <taxon>Pseudomonadati</taxon>
        <taxon>Pseudomonadota</taxon>
        <taxon>Alphaproteobacteria</taxon>
        <taxon>Caulobacterales</taxon>
        <taxon>Caulobacteraceae</taxon>
        <taxon>Brevundimonas</taxon>
    </lineage>
</organism>
<keyword evidence="1" id="KW-0732">Signal</keyword>
<dbReference type="InterPro" id="IPR045500">
    <property type="entry name" value="DUF6491"/>
</dbReference>
<dbReference type="Pfam" id="PF20101">
    <property type="entry name" value="DUF6491"/>
    <property type="match status" value="1"/>
</dbReference>
<dbReference type="Proteomes" id="UP001055429">
    <property type="component" value="Chromosome"/>
</dbReference>
<feature type="signal peptide" evidence="1">
    <location>
        <begin position="1"/>
        <end position="23"/>
    </location>
</feature>
<proteinExistence type="predicted"/>
<reference evidence="2" key="1">
    <citation type="submission" date="2022-05" db="EMBL/GenBank/DDBJ databases">
        <title>Brevundimonas albigilva TT17 genome sequence.</title>
        <authorList>
            <person name="Lee K."/>
            <person name="Son H."/>
        </authorList>
    </citation>
    <scope>NUCLEOTIDE SEQUENCE</scope>
    <source>
        <strain evidence="2">TT17</strain>
    </source>
</reference>
<evidence type="ECO:0000313" key="2">
    <source>
        <dbReference type="EMBL" id="URI15763.1"/>
    </source>
</evidence>
<keyword evidence="3" id="KW-1185">Reference proteome</keyword>
<feature type="chain" id="PRO_5045228461" evidence="1">
    <location>
        <begin position="24"/>
        <end position="138"/>
    </location>
</feature>
<gene>
    <name evidence="2" type="ORF">M8231_01845</name>
</gene>
<evidence type="ECO:0000313" key="3">
    <source>
        <dbReference type="Proteomes" id="UP001055429"/>
    </source>
</evidence>
<sequence length="138" mass="14651">MRPSPFVSALAVLAVLGVATACAPATRSNPSSGLADTPRRCFQVDRVQNFRATADQTLYLRTSRRDVFEARALGACRDLDWALGITLAGQGVSTVCTGDTAFVVPRGGGAIPDGPCRIQVVRQLTPEQIAALPDRDRP</sequence>